<organism evidence="3 4">
    <name type="scientific">Marinobacter salexigens</name>
    <dbReference type="NCBI Taxonomy" id="1925763"/>
    <lineage>
        <taxon>Bacteria</taxon>
        <taxon>Pseudomonadati</taxon>
        <taxon>Pseudomonadota</taxon>
        <taxon>Gammaproteobacteria</taxon>
        <taxon>Pseudomonadales</taxon>
        <taxon>Marinobacteraceae</taxon>
        <taxon>Marinobacter</taxon>
    </lineage>
</organism>
<keyword evidence="2" id="KW-0812">Transmembrane</keyword>
<gene>
    <name evidence="3" type="ORF">KO508_00035</name>
</gene>
<keyword evidence="2" id="KW-1133">Transmembrane helix</keyword>
<name>A0ABS6A3Y6_9GAMM</name>
<evidence type="ECO:0000256" key="1">
    <source>
        <dbReference type="SAM" id="Coils"/>
    </source>
</evidence>
<dbReference type="RefSeq" id="WP_216006322.1">
    <property type="nucleotide sequence ID" value="NZ_JAHKPV010000001.1"/>
</dbReference>
<keyword evidence="1" id="KW-0175">Coiled coil</keyword>
<sequence length="253" mass="28364">MSEQRKPADEYVVIRRRPGDRWRWALTLIILTVVAAAAGYYGGLVLGGSRSINAETSNEQLESKVAELEVEIAVLESNYRETQQQLVNLERGKLVDGQALSQARNIIVDLETRVGALQSDLTFYKNIMAPSETSKGLQVDRFSLTSDRLDSVYSFKLVLTQVGNNKSYISGVVAVNIIGMRDAQKEVIALRDLSQEIEDLGVKFRFRYFQDVEGKLALPKGFEPLEVQVVAQAEGRKSSQAERTFDWNDLTEN</sequence>
<keyword evidence="2" id="KW-0472">Membrane</keyword>
<dbReference type="InterPro" id="IPR046703">
    <property type="entry name" value="DUF6776"/>
</dbReference>
<dbReference type="Proteomes" id="UP000753376">
    <property type="component" value="Unassembled WGS sequence"/>
</dbReference>
<evidence type="ECO:0000313" key="4">
    <source>
        <dbReference type="Proteomes" id="UP000753376"/>
    </source>
</evidence>
<dbReference type="Pfam" id="PF20567">
    <property type="entry name" value="DUF6776"/>
    <property type="match status" value="1"/>
</dbReference>
<feature type="coiled-coil region" evidence="1">
    <location>
        <begin position="51"/>
        <end position="92"/>
    </location>
</feature>
<comment type="caution">
    <text evidence="3">The sequence shown here is derived from an EMBL/GenBank/DDBJ whole genome shotgun (WGS) entry which is preliminary data.</text>
</comment>
<dbReference type="EMBL" id="JAHKPV010000001">
    <property type="protein sequence ID" value="MBU2872380.1"/>
    <property type="molecule type" value="Genomic_DNA"/>
</dbReference>
<feature type="transmembrane region" description="Helical" evidence="2">
    <location>
        <begin position="24"/>
        <end position="43"/>
    </location>
</feature>
<proteinExistence type="predicted"/>
<evidence type="ECO:0000256" key="2">
    <source>
        <dbReference type="SAM" id="Phobius"/>
    </source>
</evidence>
<reference evidence="3 4" key="1">
    <citation type="submission" date="2021-05" db="EMBL/GenBank/DDBJ databases">
        <title>Draft genomes of bacteria isolated from model marine particles.</title>
        <authorList>
            <person name="Datta M.S."/>
            <person name="Schwartzman J.A."/>
            <person name="Enke T.N."/>
            <person name="Saavedra J."/>
            <person name="Cermak N."/>
            <person name="Cordero O.X."/>
        </authorList>
    </citation>
    <scope>NUCLEOTIDE SEQUENCE [LARGE SCALE GENOMIC DNA]</scope>
    <source>
        <strain evidence="3 4">D2M19</strain>
    </source>
</reference>
<protein>
    <recommendedName>
        <fullName evidence="5">MSHA biogenesis protein MshI</fullName>
    </recommendedName>
</protein>
<accession>A0ABS6A3Y6</accession>
<evidence type="ECO:0008006" key="5">
    <source>
        <dbReference type="Google" id="ProtNLM"/>
    </source>
</evidence>
<evidence type="ECO:0000313" key="3">
    <source>
        <dbReference type="EMBL" id="MBU2872380.1"/>
    </source>
</evidence>
<keyword evidence="4" id="KW-1185">Reference proteome</keyword>